<evidence type="ECO:0000313" key="6">
    <source>
        <dbReference type="EMBL" id="MZR21973.1"/>
    </source>
</evidence>
<dbReference type="PANTHER" id="PTHR43588">
    <property type="entry name" value="COBALT-PRECORRIN-8 METHYLMUTASE"/>
    <property type="match status" value="1"/>
</dbReference>
<evidence type="ECO:0000313" key="7">
    <source>
        <dbReference type="Proteomes" id="UP000445696"/>
    </source>
</evidence>
<dbReference type="PANTHER" id="PTHR43588:SF1">
    <property type="entry name" value="COBALT-PRECORRIN-8 METHYLMUTASE"/>
    <property type="match status" value="1"/>
</dbReference>
<dbReference type="Proteomes" id="UP000445696">
    <property type="component" value="Unassembled WGS sequence"/>
</dbReference>
<gene>
    <name evidence="6" type="ORF">GQF03_06485</name>
</gene>
<evidence type="ECO:0000256" key="3">
    <source>
        <dbReference type="ARBA" id="ARBA00022573"/>
    </source>
</evidence>
<dbReference type="RefSeq" id="WP_161338396.1">
    <property type="nucleotide sequence ID" value="NZ_JBHSDG010000006.1"/>
</dbReference>
<evidence type="ECO:0000256" key="4">
    <source>
        <dbReference type="ARBA" id="ARBA00023235"/>
    </source>
</evidence>
<dbReference type="AlphaFoldDB" id="A0A845MD69"/>
<dbReference type="Gene3D" id="3.40.50.10230">
    <property type="entry name" value="Cobalamin biosynthesis CobH/CbiC, precorrin-8X methylmutase"/>
    <property type="match status" value="1"/>
</dbReference>
<dbReference type="EC" id="5.4.99.61" evidence="6"/>
<dbReference type="GO" id="GO:0016993">
    <property type="term" value="F:precorrin-8X methylmutase activity"/>
    <property type="evidence" value="ECO:0007669"/>
    <property type="project" value="UniProtKB-EC"/>
</dbReference>
<evidence type="ECO:0000256" key="1">
    <source>
        <dbReference type="ARBA" id="ARBA00004953"/>
    </source>
</evidence>
<keyword evidence="3" id="KW-0169">Cobalamin biosynthesis</keyword>
<organism evidence="6 7">
    <name type="scientific">Sneathiella chungangensis</name>
    <dbReference type="NCBI Taxonomy" id="1418234"/>
    <lineage>
        <taxon>Bacteria</taxon>
        <taxon>Pseudomonadati</taxon>
        <taxon>Pseudomonadota</taxon>
        <taxon>Alphaproteobacteria</taxon>
        <taxon>Sneathiellales</taxon>
        <taxon>Sneathiellaceae</taxon>
        <taxon>Sneathiella</taxon>
    </lineage>
</organism>
<keyword evidence="4 6" id="KW-0413">Isomerase</keyword>
<dbReference type="InterPro" id="IPR036588">
    <property type="entry name" value="CobH/CbiC_sf"/>
</dbReference>
<feature type="domain" description="Cobalamin biosynthesis precorrin-8X methylmutase CobH/CbiC" evidence="5">
    <location>
        <begin position="11"/>
        <end position="204"/>
    </location>
</feature>
<keyword evidence="7" id="KW-1185">Reference proteome</keyword>
<comment type="similarity">
    <text evidence="2">Belongs to the CobH/CbiC family.</text>
</comment>
<dbReference type="SUPFAM" id="SSF63965">
    <property type="entry name" value="Precorrin-8X methylmutase CbiC/CobH"/>
    <property type="match status" value="1"/>
</dbReference>
<comment type="pathway">
    <text evidence="1">Cofactor biosynthesis; adenosylcobalamin biosynthesis.</text>
</comment>
<evidence type="ECO:0000256" key="2">
    <source>
        <dbReference type="ARBA" id="ARBA00009774"/>
    </source>
</evidence>
<accession>A0A845MD69</accession>
<dbReference type="UniPathway" id="UPA00148"/>
<proteinExistence type="inferred from homology"/>
<dbReference type="Pfam" id="PF02570">
    <property type="entry name" value="CbiC"/>
    <property type="match status" value="1"/>
</dbReference>
<dbReference type="GO" id="GO:0009236">
    <property type="term" value="P:cobalamin biosynthetic process"/>
    <property type="evidence" value="ECO:0007669"/>
    <property type="project" value="UniProtKB-UniPathway"/>
</dbReference>
<reference evidence="6 7" key="1">
    <citation type="journal article" date="2014" name="Int. J. Syst. Evol. Microbiol.">
        <title>Sneathiella chungangensis sp. nov., isolated from a marine sand, and emended description of the genus Sneathiella.</title>
        <authorList>
            <person name="Siamphan C."/>
            <person name="Kim H."/>
            <person name="Lee J.S."/>
            <person name="Kim W."/>
        </authorList>
    </citation>
    <scope>NUCLEOTIDE SEQUENCE [LARGE SCALE GENOMIC DNA]</scope>
    <source>
        <strain evidence="6 7">KCTC 32476</strain>
    </source>
</reference>
<comment type="caution">
    <text evidence="6">The sequence shown here is derived from an EMBL/GenBank/DDBJ whole genome shotgun (WGS) entry which is preliminary data.</text>
</comment>
<dbReference type="NCBIfam" id="NF006136">
    <property type="entry name" value="PRK08285.1"/>
    <property type="match status" value="1"/>
</dbReference>
<sequence>MYDYLRDPAAIYEKSFATIEREADFSGIDAAAVKIATRIIHACGMPEILPDLAYHPDLSAAGISALRSGAPVFCDCEMLTHGVIRRLLPANNDVICTLNEDGVPELAASLKTTRSAAAVDLWLDRLAGAVTVFGNAPTALFHLLERLETGAPKPAAILAFPVGFVGAAESKEALIASNFDIPFITLRGRKGGSAMAAAAINALAGLAREDA</sequence>
<dbReference type="EMBL" id="WTVA01000002">
    <property type="protein sequence ID" value="MZR21973.1"/>
    <property type="molecule type" value="Genomic_DNA"/>
</dbReference>
<name>A0A845MD69_9PROT</name>
<evidence type="ECO:0000259" key="5">
    <source>
        <dbReference type="Pfam" id="PF02570"/>
    </source>
</evidence>
<dbReference type="InterPro" id="IPR003722">
    <property type="entry name" value="Cbl_synth_CobH/CbiC"/>
</dbReference>
<dbReference type="OrthoDB" id="9780708at2"/>
<protein>
    <submittedName>
        <fullName evidence="6">Precorrin-8X methylmutase</fullName>
        <ecNumber evidence="6">5.4.99.61</ecNumber>
    </submittedName>
</protein>